<name>A0A2T5HZV5_9PROT</name>
<organism evidence="1 2">
    <name type="scientific">Nitrosomonas oligotropha</name>
    <dbReference type="NCBI Taxonomy" id="42354"/>
    <lineage>
        <taxon>Bacteria</taxon>
        <taxon>Pseudomonadati</taxon>
        <taxon>Pseudomonadota</taxon>
        <taxon>Betaproteobacteria</taxon>
        <taxon>Nitrosomonadales</taxon>
        <taxon>Nitrosomonadaceae</taxon>
        <taxon>Nitrosomonas</taxon>
    </lineage>
</organism>
<reference evidence="1 2" key="1">
    <citation type="submission" date="2018-04" db="EMBL/GenBank/DDBJ databases">
        <title>Active sludge and wastewater microbial communities from Klosterneuburg, Austria.</title>
        <authorList>
            <person name="Wagner M."/>
        </authorList>
    </citation>
    <scope>NUCLEOTIDE SEQUENCE [LARGE SCALE GENOMIC DNA]</scope>
    <source>
        <strain evidence="1 2">Nm49</strain>
    </source>
</reference>
<gene>
    <name evidence="1" type="ORF">C8R26_11024</name>
</gene>
<proteinExistence type="predicted"/>
<dbReference type="EMBL" id="QAOI01000010">
    <property type="protein sequence ID" value="PTQ77104.1"/>
    <property type="molecule type" value="Genomic_DNA"/>
</dbReference>
<dbReference type="AlphaFoldDB" id="A0A2T5HZV5"/>
<protein>
    <submittedName>
        <fullName evidence="1">Uncharacterized protein</fullName>
    </submittedName>
</protein>
<comment type="caution">
    <text evidence="1">The sequence shown here is derived from an EMBL/GenBank/DDBJ whole genome shotgun (WGS) entry which is preliminary data.</text>
</comment>
<accession>A0A2T5HZV5</accession>
<dbReference type="RefSeq" id="WP_107803167.1">
    <property type="nucleotide sequence ID" value="NZ_QAOI01000010.1"/>
</dbReference>
<dbReference type="Proteomes" id="UP000244128">
    <property type="component" value="Unassembled WGS sequence"/>
</dbReference>
<evidence type="ECO:0000313" key="1">
    <source>
        <dbReference type="EMBL" id="PTQ77104.1"/>
    </source>
</evidence>
<evidence type="ECO:0000313" key="2">
    <source>
        <dbReference type="Proteomes" id="UP000244128"/>
    </source>
</evidence>
<sequence length="112" mass="13212">MKRISLLLFASLIVYATFFTEKARLDREVKQFCAVDGGIKRYEKMTLSADKFEKDGSYMFHPSKLQNRIIIITTNHFSNFWLREIYALDEHKLIKIVSVSLEPIFLSMKEEE</sequence>